<dbReference type="Pfam" id="PF07879">
    <property type="entry name" value="PHB_acc_N"/>
    <property type="match status" value="1"/>
</dbReference>
<reference evidence="3 4" key="1">
    <citation type="submission" date="2024-04" db="EMBL/GenBank/DDBJ databases">
        <title>Novel species of the genus Ideonella isolated from streams.</title>
        <authorList>
            <person name="Lu H."/>
        </authorList>
    </citation>
    <scope>NUCLEOTIDE SEQUENCE [LARGE SCALE GENOMIC DNA]</scope>
    <source>
        <strain evidence="3 4">DXS29W</strain>
    </source>
</reference>
<evidence type="ECO:0000259" key="2">
    <source>
        <dbReference type="Pfam" id="PF07879"/>
    </source>
</evidence>
<proteinExistence type="predicted"/>
<sequence length="195" mass="21987">MSSHRRPSPDAASNEAVTPRVLKKYPNRRLYDTSASTYITLADVKQMVLDGIEFEVRDAKTGEELTRSILLQIILEEETGGVPMFTSRMLAQIIRFYGHAMQGMMGSYLEKNLQTFVEMQGRLADQARGLYDPKAFTPEMWAQFMSGQAPMMQGLMGNYLEQSKNLFVQMQEQMQKQAGGLFPTFPGMPAGDKKP</sequence>
<dbReference type="Pfam" id="PF05233">
    <property type="entry name" value="PHB_acc"/>
    <property type="match status" value="2"/>
</dbReference>
<evidence type="ECO:0000313" key="4">
    <source>
        <dbReference type="Proteomes" id="UP001371218"/>
    </source>
</evidence>
<evidence type="ECO:0000313" key="3">
    <source>
        <dbReference type="EMBL" id="MEK8032787.1"/>
    </source>
</evidence>
<organism evidence="3 4">
    <name type="scientific">Ideonella lacteola</name>
    <dbReference type="NCBI Taxonomy" id="2984193"/>
    <lineage>
        <taxon>Bacteria</taxon>
        <taxon>Pseudomonadati</taxon>
        <taxon>Pseudomonadota</taxon>
        <taxon>Betaproteobacteria</taxon>
        <taxon>Burkholderiales</taxon>
        <taxon>Sphaerotilaceae</taxon>
        <taxon>Ideonella</taxon>
    </lineage>
</organism>
<dbReference type="InterPro" id="IPR007897">
    <property type="entry name" value="PHB_accumulat"/>
</dbReference>
<dbReference type="NCBIfam" id="TIGR01848">
    <property type="entry name" value="PHA_reg_PhaR"/>
    <property type="match status" value="1"/>
</dbReference>
<dbReference type="Proteomes" id="UP001371218">
    <property type="component" value="Unassembled WGS sequence"/>
</dbReference>
<name>A0ABU9BS34_9BURK</name>
<gene>
    <name evidence="3" type="primary">phaR</name>
    <name evidence="3" type="ORF">AACH06_18355</name>
</gene>
<dbReference type="InterPro" id="IPR010134">
    <property type="entry name" value="PHA_reg_PhaR"/>
</dbReference>
<feature type="domain" description="PHB accumulation regulatory" evidence="1">
    <location>
        <begin position="136"/>
        <end position="175"/>
    </location>
</feature>
<protein>
    <submittedName>
        <fullName evidence="3">Polyhydroxyalkanoate synthesis repressor PhaR</fullName>
    </submittedName>
</protein>
<dbReference type="InterPro" id="IPR012909">
    <property type="entry name" value="PHA_DNA-bd_N"/>
</dbReference>
<keyword evidence="4" id="KW-1185">Reference proteome</keyword>
<feature type="domain" description="PHA accumulation regulator DNA-binding N-terminal" evidence="2">
    <location>
        <begin position="21"/>
        <end position="80"/>
    </location>
</feature>
<evidence type="ECO:0000259" key="1">
    <source>
        <dbReference type="Pfam" id="PF05233"/>
    </source>
</evidence>
<comment type="caution">
    <text evidence="3">The sequence shown here is derived from an EMBL/GenBank/DDBJ whole genome shotgun (WGS) entry which is preliminary data.</text>
</comment>
<dbReference type="RefSeq" id="WP_341427207.1">
    <property type="nucleotide sequence ID" value="NZ_JBBUTG010000012.1"/>
</dbReference>
<dbReference type="EMBL" id="JBBUTG010000012">
    <property type="protein sequence ID" value="MEK8032787.1"/>
    <property type="molecule type" value="Genomic_DNA"/>
</dbReference>
<feature type="domain" description="PHB accumulation regulatory" evidence="1">
    <location>
        <begin position="85"/>
        <end position="122"/>
    </location>
</feature>
<accession>A0ABU9BS34</accession>